<gene>
    <name evidence="10" type="ORF">MTR67_029488</name>
</gene>
<dbReference type="Gene3D" id="2.40.160.10">
    <property type="entry name" value="Porin"/>
    <property type="match status" value="1"/>
</dbReference>
<keyword evidence="5" id="KW-0812">Transmembrane</keyword>
<dbReference type="GO" id="GO:0030150">
    <property type="term" value="P:protein import into mitochondrial matrix"/>
    <property type="evidence" value="ECO:0007669"/>
    <property type="project" value="InterPro"/>
</dbReference>
<keyword evidence="7" id="KW-0653">Protein transport</keyword>
<keyword evidence="8" id="KW-0496">Mitochondrion</keyword>
<dbReference type="Pfam" id="PF01459">
    <property type="entry name" value="Porin_3"/>
    <property type="match status" value="1"/>
</dbReference>
<evidence type="ECO:0000256" key="4">
    <source>
        <dbReference type="ARBA" id="ARBA00022452"/>
    </source>
</evidence>
<dbReference type="InterPro" id="IPR037930">
    <property type="entry name" value="Tom40"/>
</dbReference>
<evidence type="ECO:0000256" key="9">
    <source>
        <dbReference type="ARBA" id="ARBA00023136"/>
    </source>
</evidence>
<evidence type="ECO:0000256" key="7">
    <source>
        <dbReference type="ARBA" id="ARBA00022927"/>
    </source>
</evidence>
<evidence type="ECO:0000256" key="8">
    <source>
        <dbReference type="ARBA" id="ARBA00023128"/>
    </source>
</evidence>
<protein>
    <submittedName>
        <fullName evidence="10">Uncharacterized protein</fullName>
    </submittedName>
</protein>
<dbReference type="Proteomes" id="UP001234989">
    <property type="component" value="Chromosome 6"/>
</dbReference>
<proteinExistence type="inferred from homology"/>
<keyword evidence="6" id="KW-1000">Mitochondrion outer membrane</keyword>
<dbReference type="PANTHER" id="PTHR10802">
    <property type="entry name" value="MITOCHONDRIAL IMPORT RECEPTOR SUBUNIT TOM40"/>
    <property type="match status" value="1"/>
</dbReference>
<evidence type="ECO:0000256" key="1">
    <source>
        <dbReference type="ARBA" id="ARBA00004374"/>
    </source>
</evidence>
<dbReference type="EMBL" id="CP133617">
    <property type="protein sequence ID" value="WMV36103.1"/>
    <property type="molecule type" value="Genomic_DNA"/>
</dbReference>
<evidence type="ECO:0000313" key="11">
    <source>
        <dbReference type="Proteomes" id="UP001234989"/>
    </source>
</evidence>
<keyword evidence="9" id="KW-0472">Membrane</keyword>
<evidence type="ECO:0000313" key="10">
    <source>
        <dbReference type="EMBL" id="WMV36103.1"/>
    </source>
</evidence>
<evidence type="ECO:0000256" key="3">
    <source>
        <dbReference type="ARBA" id="ARBA00022448"/>
    </source>
</evidence>
<keyword evidence="11" id="KW-1185">Reference proteome</keyword>
<sequence>MQVSLASDFMYNYMSRDVTTSVGYDYIPRQCRLRGKIDSNDCVAAFLEERLNMGLNFILSAEIDHKKKGYKFGFGLTVGE</sequence>
<name>A0AAF0R7K2_SOLVR</name>
<dbReference type="GO" id="GO:0005741">
    <property type="term" value="C:mitochondrial outer membrane"/>
    <property type="evidence" value="ECO:0007669"/>
    <property type="project" value="UniProtKB-SubCell"/>
</dbReference>
<keyword evidence="4" id="KW-1134">Transmembrane beta strand</keyword>
<dbReference type="InterPro" id="IPR023614">
    <property type="entry name" value="Porin_dom_sf"/>
</dbReference>
<organism evidence="10 11">
    <name type="scientific">Solanum verrucosum</name>
    <dbReference type="NCBI Taxonomy" id="315347"/>
    <lineage>
        <taxon>Eukaryota</taxon>
        <taxon>Viridiplantae</taxon>
        <taxon>Streptophyta</taxon>
        <taxon>Embryophyta</taxon>
        <taxon>Tracheophyta</taxon>
        <taxon>Spermatophyta</taxon>
        <taxon>Magnoliopsida</taxon>
        <taxon>eudicotyledons</taxon>
        <taxon>Gunneridae</taxon>
        <taxon>Pentapetalae</taxon>
        <taxon>asterids</taxon>
        <taxon>lamiids</taxon>
        <taxon>Solanales</taxon>
        <taxon>Solanaceae</taxon>
        <taxon>Solanoideae</taxon>
        <taxon>Solaneae</taxon>
        <taxon>Solanum</taxon>
    </lineage>
</organism>
<comment type="subcellular location">
    <subcellularLocation>
        <location evidence="1">Mitochondrion outer membrane</location>
        <topology evidence="1">Multi-pass membrane protein</topology>
    </subcellularLocation>
</comment>
<evidence type="ECO:0000256" key="2">
    <source>
        <dbReference type="ARBA" id="ARBA00010510"/>
    </source>
</evidence>
<dbReference type="AlphaFoldDB" id="A0AAF0R7K2"/>
<accession>A0AAF0R7K2</accession>
<dbReference type="GO" id="GO:0008320">
    <property type="term" value="F:protein transmembrane transporter activity"/>
    <property type="evidence" value="ECO:0007669"/>
    <property type="project" value="InterPro"/>
</dbReference>
<evidence type="ECO:0000256" key="6">
    <source>
        <dbReference type="ARBA" id="ARBA00022787"/>
    </source>
</evidence>
<evidence type="ECO:0000256" key="5">
    <source>
        <dbReference type="ARBA" id="ARBA00022692"/>
    </source>
</evidence>
<dbReference type="InterPro" id="IPR027246">
    <property type="entry name" value="Porin_Euk/Tom40"/>
</dbReference>
<comment type="similarity">
    <text evidence="2">Belongs to the Tom40 family.</text>
</comment>
<keyword evidence="3" id="KW-0813">Transport</keyword>
<reference evidence="10" key="1">
    <citation type="submission" date="2023-08" db="EMBL/GenBank/DDBJ databases">
        <title>A de novo genome assembly of Solanum verrucosum Schlechtendal, a Mexican diploid species geographically isolated from the other diploid A-genome species in potato relatives.</title>
        <authorList>
            <person name="Hosaka K."/>
        </authorList>
    </citation>
    <scope>NUCLEOTIDE SEQUENCE</scope>
    <source>
        <tissue evidence="10">Young leaves</tissue>
    </source>
</reference>